<feature type="transmembrane region" description="Helical" evidence="1">
    <location>
        <begin position="183"/>
        <end position="205"/>
    </location>
</feature>
<dbReference type="AlphaFoldDB" id="A0A0P0G907"/>
<feature type="transmembrane region" description="Helical" evidence="1">
    <location>
        <begin position="286"/>
        <end position="304"/>
    </location>
</feature>
<evidence type="ECO:0000313" key="3">
    <source>
        <dbReference type="EMBL" id="ALJ58694.1"/>
    </source>
</evidence>
<sequence length="345" mass="39528">MKSSPNSKDKHIDSIDWMKGLCIICITMLHIENGLLPIWANYFISIFMITGFYVTNGWIHGLKQTESVDVKQFAGKRLRSLGIPYLWFTFIILMVDIIFYFVGHYNIDVIARDVYKSIVLRGIGTLWFLPVLFFGELLFVIFKSRQQSLLGLLTGISIAIFVSILIHLLALKTVDPLLSIIKMPLLVVQNSATALVVITATYYVSHQFTKREQKNRYKVGLIGLFLFILSAIYLGISSTILPFSVSLCSNLIISWIEPLSIFFLFSSVSGNNFILRYLQYWGRNSIILMAVHYSILMEICNWIANRFFDTQITGFASLACFVIIMVIQYPITEFINKRMKFLIGK</sequence>
<dbReference type="RefSeq" id="WP_029428242.1">
    <property type="nucleotide sequence ID" value="NZ_CP012801.1"/>
</dbReference>
<feature type="transmembrane region" description="Helical" evidence="1">
    <location>
        <begin position="42"/>
        <end position="62"/>
    </location>
</feature>
<feature type="transmembrane region" description="Helical" evidence="1">
    <location>
        <begin position="149"/>
        <end position="171"/>
    </location>
</feature>
<gene>
    <name evidence="3" type="ORF">BcellWH2_01433</name>
</gene>
<dbReference type="EMBL" id="CP012801">
    <property type="protein sequence ID" value="ALJ58694.1"/>
    <property type="molecule type" value="Genomic_DNA"/>
</dbReference>
<keyword evidence="3" id="KW-0012">Acyltransferase</keyword>
<dbReference type="KEGG" id="bcel:BcellWH2_01433"/>
<evidence type="ECO:0000259" key="2">
    <source>
        <dbReference type="Pfam" id="PF01757"/>
    </source>
</evidence>
<keyword evidence="3" id="KW-0808">Transferase</keyword>
<dbReference type="Pfam" id="PF01757">
    <property type="entry name" value="Acyl_transf_3"/>
    <property type="match status" value="1"/>
</dbReference>
<accession>A0A0P0G907</accession>
<keyword evidence="1" id="KW-1133">Transmembrane helix</keyword>
<dbReference type="GO" id="GO:0016747">
    <property type="term" value="F:acyltransferase activity, transferring groups other than amino-acyl groups"/>
    <property type="evidence" value="ECO:0007669"/>
    <property type="project" value="InterPro"/>
</dbReference>
<evidence type="ECO:0000313" key="4">
    <source>
        <dbReference type="Proteomes" id="UP000061809"/>
    </source>
</evidence>
<feature type="transmembrane region" description="Helical" evidence="1">
    <location>
        <begin position="310"/>
        <end position="331"/>
    </location>
</feature>
<evidence type="ECO:0000256" key="1">
    <source>
        <dbReference type="SAM" id="Phobius"/>
    </source>
</evidence>
<dbReference type="PATRIC" id="fig|246787.4.peg.1476"/>
<keyword evidence="1" id="KW-0472">Membrane</keyword>
<feature type="transmembrane region" description="Helical" evidence="1">
    <location>
        <begin position="242"/>
        <end position="265"/>
    </location>
</feature>
<feature type="transmembrane region" description="Helical" evidence="1">
    <location>
        <begin position="217"/>
        <end position="236"/>
    </location>
</feature>
<dbReference type="Proteomes" id="UP000061809">
    <property type="component" value="Chromosome"/>
</dbReference>
<protein>
    <submittedName>
        <fullName evidence="3">Acyltransferase family protein</fullName>
    </submittedName>
</protein>
<proteinExistence type="predicted"/>
<name>A0A0P0G907_9BACE</name>
<feature type="transmembrane region" description="Helical" evidence="1">
    <location>
        <begin position="83"/>
        <end position="102"/>
    </location>
</feature>
<keyword evidence="1" id="KW-0812">Transmembrane</keyword>
<feature type="transmembrane region" description="Helical" evidence="1">
    <location>
        <begin position="122"/>
        <end position="142"/>
    </location>
</feature>
<organism evidence="3 4">
    <name type="scientific">Bacteroides cellulosilyticus</name>
    <dbReference type="NCBI Taxonomy" id="246787"/>
    <lineage>
        <taxon>Bacteria</taxon>
        <taxon>Pseudomonadati</taxon>
        <taxon>Bacteroidota</taxon>
        <taxon>Bacteroidia</taxon>
        <taxon>Bacteroidales</taxon>
        <taxon>Bacteroidaceae</taxon>
        <taxon>Bacteroides</taxon>
    </lineage>
</organism>
<reference evidence="3 4" key="1">
    <citation type="journal article" date="2015" name="Science">
        <title>Genetic determinants of in vivo fitness and diet responsiveness in multiple human gut Bacteroides.</title>
        <authorList>
            <person name="Wu M."/>
            <person name="McNulty N.P."/>
            <person name="Rodionov D.A."/>
            <person name="Khoroshkin M.S."/>
            <person name="Griffin N.W."/>
            <person name="Cheng J."/>
            <person name="Latreille P."/>
            <person name="Kerstetter R.A."/>
            <person name="Terrapon N."/>
            <person name="Henrissat B."/>
            <person name="Osterman A.L."/>
            <person name="Gordon J.I."/>
        </authorList>
    </citation>
    <scope>NUCLEOTIDE SEQUENCE [LARGE SCALE GENOMIC DNA]</scope>
    <source>
        <strain evidence="3 4">WH2</strain>
    </source>
</reference>
<feature type="domain" description="Acyltransferase 3" evidence="2">
    <location>
        <begin position="13"/>
        <end position="325"/>
    </location>
</feature>
<dbReference type="InterPro" id="IPR002656">
    <property type="entry name" value="Acyl_transf_3_dom"/>
</dbReference>